<dbReference type="PANTHER" id="PTHR21349">
    <property type="entry name" value="50S RIBOSOMAL PROTEIN L21"/>
    <property type="match status" value="1"/>
</dbReference>
<sequence>MSARRATALFTQLVASRSSLSRGVAGMSVHTALNTVITPAAEAVPSAYTLLRERVQEAYTVPPRPVFAVVELAGTQYKVTPNDTIVTERIPGVDVNDRITLDRVLLAGTADATIIGRPVVPSITVTAAVEEQFLDGKVLIFHKRRRKNSRRTKGHRQPLTMLRILDVDGVEGMGDASPAGTQ</sequence>
<evidence type="ECO:0000256" key="3">
    <source>
        <dbReference type="ARBA" id="ARBA00023274"/>
    </source>
</evidence>
<name>A0A1D2AA61_AUXPR</name>
<evidence type="ECO:0000313" key="5">
    <source>
        <dbReference type="EMBL" id="JAT76080.1"/>
    </source>
</evidence>
<dbReference type="InterPro" id="IPR028909">
    <property type="entry name" value="bL21-like"/>
</dbReference>
<dbReference type="NCBIfam" id="TIGR00061">
    <property type="entry name" value="L21"/>
    <property type="match status" value="1"/>
</dbReference>
<dbReference type="PANTHER" id="PTHR21349:SF0">
    <property type="entry name" value="LARGE RIBOSOMAL SUBUNIT PROTEIN BL21M"/>
    <property type="match status" value="1"/>
</dbReference>
<organism evidence="5">
    <name type="scientific">Auxenochlorella protothecoides</name>
    <name type="common">Green microalga</name>
    <name type="synonym">Chlorella protothecoides</name>
    <dbReference type="NCBI Taxonomy" id="3075"/>
    <lineage>
        <taxon>Eukaryota</taxon>
        <taxon>Viridiplantae</taxon>
        <taxon>Chlorophyta</taxon>
        <taxon>core chlorophytes</taxon>
        <taxon>Trebouxiophyceae</taxon>
        <taxon>Chlorellales</taxon>
        <taxon>Chlorellaceae</taxon>
        <taxon>Auxenochlorella</taxon>
    </lineage>
</organism>
<dbReference type="GO" id="GO:0005840">
    <property type="term" value="C:ribosome"/>
    <property type="evidence" value="ECO:0007669"/>
    <property type="project" value="UniProtKB-KW"/>
</dbReference>
<keyword evidence="2" id="KW-0689">Ribosomal protein</keyword>
<protein>
    <recommendedName>
        <fullName evidence="4">Large ribosomal subunit protein bL21m</fullName>
    </recommendedName>
</protein>
<proteinExistence type="inferred from homology"/>
<gene>
    <name evidence="5" type="ORF">g.11946</name>
</gene>
<evidence type="ECO:0000256" key="2">
    <source>
        <dbReference type="ARBA" id="ARBA00022980"/>
    </source>
</evidence>
<evidence type="ECO:0000256" key="4">
    <source>
        <dbReference type="ARBA" id="ARBA00044129"/>
    </source>
</evidence>
<dbReference type="GO" id="GO:0006412">
    <property type="term" value="P:translation"/>
    <property type="evidence" value="ECO:0007669"/>
    <property type="project" value="InterPro"/>
</dbReference>
<keyword evidence="3" id="KW-0687">Ribonucleoprotein</keyword>
<dbReference type="GO" id="GO:0003735">
    <property type="term" value="F:structural constituent of ribosome"/>
    <property type="evidence" value="ECO:0007669"/>
    <property type="project" value="InterPro"/>
</dbReference>
<dbReference type="InterPro" id="IPR001787">
    <property type="entry name" value="Ribosomal_bL21"/>
</dbReference>
<dbReference type="InterPro" id="IPR036164">
    <property type="entry name" value="bL21-like_sf"/>
</dbReference>
<reference evidence="5" key="1">
    <citation type="submission" date="2015-08" db="EMBL/GenBank/DDBJ databases">
        <authorList>
            <person name="Babu N.S."/>
            <person name="Beckwith C.J."/>
            <person name="Beseler K.G."/>
            <person name="Brison A."/>
            <person name="Carone J.V."/>
            <person name="Caskin T.P."/>
            <person name="Diamond M."/>
            <person name="Durham M.E."/>
            <person name="Foxe J.M."/>
            <person name="Go M."/>
            <person name="Henderson B.A."/>
            <person name="Jones I.B."/>
            <person name="McGettigan J.A."/>
            <person name="Micheletti S.J."/>
            <person name="Nasrallah M.E."/>
            <person name="Ortiz D."/>
            <person name="Piller C.R."/>
            <person name="Privatt S.R."/>
            <person name="Schneider S.L."/>
            <person name="Sharp S."/>
            <person name="Smith T.C."/>
            <person name="Stanton J.D."/>
            <person name="Ullery H.E."/>
            <person name="Wilson R.J."/>
            <person name="Serrano M.G."/>
            <person name="Buck G."/>
            <person name="Lee V."/>
            <person name="Wang Y."/>
            <person name="Carvalho R."/>
            <person name="Voegtly L."/>
            <person name="Shi R."/>
            <person name="Duckworth R."/>
            <person name="Johnson A."/>
            <person name="Loviza R."/>
            <person name="Walstead R."/>
            <person name="Shah Z."/>
            <person name="Kiflezghi M."/>
            <person name="Wade K."/>
            <person name="Ball S.L."/>
            <person name="Bradley K.W."/>
            <person name="Asai D.J."/>
            <person name="Bowman C.A."/>
            <person name="Russell D.A."/>
            <person name="Pope W.H."/>
            <person name="Jacobs-Sera D."/>
            <person name="Hendrix R.W."/>
            <person name="Hatfull G.F."/>
        </authorList>
    </citation>
    <scope>NUCLEOTIDE SEQUENCE</scope>
</reference>
<accession>A0A1D2AA61</accession>
<dbReference type="GO" id="GO:0005737">
    <property type="term" value="C:cytoplasm"/>
    <property type="evidence" value="ECO:0007669"/>
    <property type="project" value="UniProtKB-ARBA"/>
</dbReference>
<dbReference type="Pfam" id="PF00829">
    <property type="entry name" value="Ribosomal_L21p"/>
    <property type="match status" value="1"/>
</dbReference>
<dbReference type="EMBL" id="GDKF01002542">
    <property type="protein sequence ID" value="JAT76080.1"/>
    <property type="molecule type" value="Transcribed_RNA"/>
</dbReference>
<evidence type="ECO:0000256" key="1">
    <source>
        <dbReference type="ARBA" id="ARBA00008563"/>
    </source>
</evidence>
<comment type="similarity">
    <text evidence="1">Belongs to the bacterial ribosomal protein bL21 family.</text>
</comment>
<dbReference type="SUPFAM" id="SSF141091">
    <property type="entry name" value="L21p-like"/>
    <property type="match status" value="1"/>
</dbReference>
<dbReference type="HAMAP" id="MF_01363">
    <property type="entry name" value="Ribosomal_bL21"/>
    <property type="match status" value="1"/>
</dbReference>
<dbReference type="AlphaFoldDB" id="A0A1D2AA61"/>
<dbReference type="GO" id="GO:0003723">
    <property type="term" value="F:RNA binding"/>
    <property type="evidence" value="ECO:0007669"/>
    <property type="project" value="InterPro"/>
</dbReference>
<dbReference type="GO" id="GO:1990904">
    <property type="term" value="C:ribonucleoprotein complex"/>
    <property type="evidence" value="ECO:0007669"/>
    <property type="project" value="UniProtKB-KW"/>
</dbReference>